<gene>
    <name evidence="6" type="ORF">H1011_00190</name>
</gene>
<dbReference type="Pfam" id="PF22082">
    <property type="entry name" value="TtuA_LIM_N"/>
    <property type="match status" value="1"/>
</dbReference>
<feature type="binding site" evidence="2">
    <location>
        <position position="25"/>
    </location>
    <ligand>
        <name>Zn(2+)</name>
        <dbReference type="ChEBI" id="CHEBI:29105"/>
        <label>1</label>
    </ligand>
</feature>
<dbReference type="GO" id="GO:0016740">
    <property type="term" value="F:transferase activity"/>
    <property type="evidence" value="ECO:0007669"/>
    <property type="project" value="UniProtKB-KW"/>
</dbReference>
<dbReference type="NCBIfam" id="TIGR00269">
    <property type="entry name" value="TIGR00269 family protein"/>
    <property type="match status" value="1"/>
</dbReference>
<feature type="binding site" evidence="3">
    <location>
        <position position="59"/>
    </location>
    <ligand>
        <name>ATP</name>
        <dbReference type="ChEBI" id="CHEBI:30616"/>
    </ligand>
</feature>
<dbReference type="InterPro" id="IPR035107">
    <property type="entry name" value="tRNA_thiolation_TtcA_Ctu1"/>
</dbReference>
<dbReference type="Gene3D" id="3.40.50.620">
    <property type="entry name" value="HUPs"/>
    <property type="match status" value="1"/>
</dbReference>
<proteinExistence type="predicted"/>
<dbReference type="GO" id="GO:0002143">
    <property type="term" value="P:tRNA wobble position uridine thiolation"/>
    <property type="evidence" value="ECO:0007669"/>
    <property type="project" value="TreeGrafter"/>
</dbReference>
<dbReference type="Pfam" id="PF01171">
    <property type="entry name" value="ATP_bind_3"/>
    <property type="match status" value="1"/>
</dbReference>
<keyword evidence="3" id="KW-0067">ATP-binding</keyword>
<evidence type="ECO:0000256" key="3">
    <source>
        <dbReference type="PIRSR" id="PIRSR004976-51"/>
    </source>
</evidence>
<feature type="binding site" evidence="2">
    <location>
        <position position="280"/>
    </location>
    <ligand>
        <name>Zn(2+)</name>
        <dbReference type="ChEBI" id="CHEBI:29105"/>
        <label>2</label>
    </ligand>
</feature>
<dbReference type="SUPFAM" id="SSF52402">
    <property type="entry name" value="Adenine nucleotide alpha hydrolases-like"/>
    <property type="match status" value="1"/>
</dbReference>
<accession>A0A832V1C2</accession>
<feature type="domain" description="2-thiouridine synthetase TtuA-like N-terminal LIM" evidence="5">
    <location>
        <begin position="2"/>
        <end position="27"/>
    </location>
</feature>
<feature type="binding site" evidence="2">
    <location>
        <position position="292"/>
    </location>
    <ligand>
        <name>Zn(2+)</name>
        <dbReference type="ChEBI" id="CHEBI:29105"/>
        <label>2</label>
    </ligand>
</feature>
<dbReference type="InterPro" id="IPR000541">
    <property type="entry name" value="Ncs6/Tuc1/Ctu1"/>
</dbReference>
<keyword evidence="2" id="KW-0862">Zinc</keyword>
<dbReference type="PANTHER" id="PTHR11807">
    <property type="entry name" value="ATPASES OF THE PP SUPERFAMILY-RELATED"/>
    <property type="match status" value="1"/>
</dbReference>
<dbReference type="InterPro" id="IPR054306">
    <property type="entry name" value="TtuA-like_LIM_N"/>
</dbReference>
<dbReference type="EMBL" id="DVAD01000001">
    <property type="protein sequence ID" value="HIJ99231.1"/>
    <property type="molecule type" value="Genomic_DNA"/>
</dbReference>
<dbReference type="PANTHER" id="PTHR11807:SF12">
    <property type="entry name" value="CYTOPLASMIC TRNA 2-THIOLATION PROTEIN 1"/>
    <property type="match status" value="1"/>
</dbReference>
<evidence type="ECO:0000313" key="6">
    <source>
        <dbReference type="EMBL" id="HIJ99231.1"/>
    </source>
</evidence>
<dbReference type="PIRSF" id="PIRSF004976">
    <property type="entry name" value="ATPase_YdaO"/>
    <property type="match status" value="1"/>
</dbReference>
<sequence>MNCDKCQNPAVAHLRYSDIRLCKNHFIGLTTDRIRKTINKNKFFERGDRVAVAVSGGKDSIVTLRELHDISKKRGIEIVGVTIDEGIADYRPESIDIAERTYKELGVDYTILTYKERVGKPLDKIMEKPDINRACEYCGVFRRRLIEDGAREMGADKIATGHNLDDEAQSIFMNYIRSDFPRIARSGPKTANKKGFIPRVKPLCNIPEKEVGLYAILKGYEIHEDECPNAANAFRLNIRDHMNLIEDKYPGFKFGIYNSAENLRNILADVNIEKNTLKKCENCGQNTSGKICKFCELKAYANKE</sequence>
<reference evidence="6 7" key="1">
    <citation type="journal article" name="Nat. Commun.">
        <title>Undinarchaeota illuminate DPANN phylogeny and the impact of gene transfer on archaeal evolution.</title>
        <authorList>
            <person name="Dombrowski N."/>
            <person name="Williams T.A."/>
            <person name="Sun J."/>
            <person name="Woodcroft B.J."/>
            <person name="Lee J.H."/>
            <person name="Minh B.Q."/>
            <person name="Rinke C."/>
            <person name="Spang A."/>
        </authorList>
    </citation>
    <scope>NUCLEOTIDE SEQUENCE [LARGE SCALE GENOMIC DNA]</scope>
    <source>
        <strain evidence="6">MAG_bin17</strain>
    </source>
</reference>
<feature type="binding site" evidence="3">
    <location>
        <begin position="53"/>
        <end position="55"/>
    </location>
    <ligand>
        <name>ATP</name>
        <dbReference type="ChEBI" id="CHEBI:30616"/>
    </ligand>
</feature>
<feature type="binding site" evidence="3">
    <location>
        <position position="161"/>
    </location>
    <ligand>
        <name>ATP</name>
        <dbReference type="ChEBI" id="CHEBI:30616"/>
    </ligand>
</feature>
<feature type="binding site" evidence="2">
    <location>
        <position position="283"/>
    </location>
    <ligand>
        <name>Zn(2+)</name>
        <dbReference type="ChEBI" id="CHEBI:29105"/>
        <label>2</label>
    </ligand>
</feature>
<organism evidence="6 7">
    <name type="scientific">Candidatus Undinarchaeum marinum</name>
    <dbReference type="NCBI Taxonomy" id="2756141"/>
    <lineage>
        <taxon>Archaea</taxon>
        <taxon>Candidatus Undinarchaeota</taxon>
        <taxon>Candidatus Undinarchaeia</taxon>
        <taxon>Candidatus Undinarchaeales</taxon>
        <taxon>Candidatus Undinarchaeaceae</taxon>
        <taxon>Candidatus Undinarchaeum</taxon>
    </lineage>
</organism>
<dbReference type="GO" id="GO:0002144">
    <property type="term" value="C:cytosolic tRNA wobble base thiouridylase complex"/>
    <property type="evidence" value="ECO:0007669"/>
    <property type="project" value="TreeGrafter"/>
</dbReference>
<keyword evidence="7" id="KW-1185">Reference proteome</keyword>
<protein>
    <submittedName>
        <fullName evidence="6">TIGR00269 family protein</fullName>
    </submittedName>
</protein>
<dbReference type="GO" id="GO:0005524">
    <property type="term" value="F:ATP binding"/>
    <property type="evidence" value="ECO:0007669"/>
    <property type="project" value="UniProtKB-KW"/>
</dbReference>
<dbReference type="InterPro" id="IPR011063">
    <property type="entry name" value="TilS/TtcA_N"/>
</dbReference>
<dbReference type="GO" id="GO:0000049">
    <property type="term" value="F:tRNA binding"/>
    <property type="evidence" value="ECO:0007669"/>
    <property type="project" value="InterPro"/>
</dbReference>
<feature type="binding site" evidence="2">
    <location>
        <position position="22"/>
    </location>
    <ligand>
        <name>Zn(2+)</name>
        <dbReference type="ChEBI" id="CHEBI:29105"/>
        <label>1</label>
    </ligand>
</feature>
<feature type="binding site" evidence="3">
    <location>
        <position position="166"/>
    </location>
    <ligand>
        <name>ATP</name>
        <dbReference type="ChEBI" id="CHEBI:30616"/>
    </ligand>
</feature>
<feature type="binding site" evidence="2">
    <location>
        <position position="3"/>
    </location>
    <ligand>
        <name>Zn(2+)</name>
        <dbReference type="ChEBI" id="CHEBI:29105"/>
        <label>1</label>
    </ligand>
</feature>
<dbReference type="Proteomes" id="UP000604391">
    <property type="component" value="Unassembled WGS sequence"/>
</dbReference>
<feature type="domain" description="tRNA(Ile)-lysidine/2-thiocytidine synthase N-terminal" evidence="4">
    <location>
        <begin position="50"/>
        <end position="239"/>
    </location>
</feature>
<evidence type="ECO:0000259" key="4">
    <source>
        <dbReference type="Pfam" id="PF01171"/>
    </source>
</evidence>
<evidence type="ECO:0000259" key="5">
    <source>
        <dbReference type="Pfam" id="PF22082"/>
    </source>
</evidence>
<dbReference type="GO" id="GO:0046872">
    <property type="term" value="F:metal ion binding"/>
    <property type="evidence" value="ECO:0007669"/>
    <property type="project" value="UniProtKB-KW"/>
</dbReference>
<dbReference type="AlphaFoldDB" id="A0A832V1C2"/>
<feature type="binding site" evidence="2">
    <location>
        <position position="6"/>
    </location>
    <ligand>
        <name>Zn(2+)</name>
        <dbReference type="ChEBI" id="CHEBI:29105"/>
        <label>1</label>
    </ligand>
</feature>
<keyword evidence="1" id="KW-0808">Transferase</keyword>
<feature type="binding site" evidence="2">
    <location>
        <position position="295"/>
    </location>
    <ligand>
        <name>Zn(2+)</name>
        <dbReference type="ChEBI" id="CHEBI:29105"/>
        <label>2</label>
    </ligand>
</feature>
<name>A0A832V1C2_9ARCH</name>
<evidence type="ECO:0000256" key="2">
    <source>
        <dbReference type="PIRSR" id="PIRSR004976-50"/>
    </source>
</evidence>
<keyword evidence="2" id="KW-0479">Metal-binding</keyword>
<keyword evidence="3" id="KW-0547">Nucleotide-binding</keyword>
<comment type="caution">
    <text evidence="6">The sequence shown here is derived from an EMBL/GenBank/DDBJ whole genome shotgun (WGS) entry which is preliminary data.</text>
</comment>
<evidence type="ECO:0000313" key="7">
    <source>
        <dbReference type="Proteomes" id="UP000604391"/>
    </source>
</evidence>
<evidence type="ECO:0000256" key="1">
    <source>
        <dbReference type="ARBA" id="ARBA00022679"/>
    </source>
</evidence>
<dbReference type="InterPro" id="IPR014729">
    <property type="entry name" value="Rossmann-like_a/b/a_fold"/>
</dbReference>
<feature type="binding site" evidence="3">
    <location>
        <position position="83"/>
    </location>
    <ligand>
        <name>ATP</name>
        <dbReference type="ChEBI" id="CHEBI:30616"/>
    </ligand>
</feature>